<organism evidence="1 2">
    <name type="scientific">Nitratidesulfovibrio vulgaris (strain ATCC 29579 / DSM 644 / CCUG 34227 / NCIMB 8303 / VKM B-1760 / Hildenborough)</name>
    <name type="common">Desulfovibrio vulgaris</name>
    <dbReference type="NCBI Taxonomy" id="882"/>
    <lineage>
        <taxon>Bacteria</taxon>
        <taxon>Pseudomonadati</taxon>
        <taxon>Thermodesulfobacteriota</taxon>
        <taxon>Desulfovibrionia</taxon>
        <taxon>Desulfovibrionales</taxon>
        <taxon>Desulfovibrionaceae</taxon>
        <taxon>Nitratidesulfovibrio</taxon>
    </lineage>
</organism>
<protein>
    <submittedName>
        <fullName evidence="1">Uncharacterized protein</fullName>
    </submittedName>
</protein>
<dbReference type="Proteomes" id="UP000002194">
    <property type="component" value="Chromosome"/>
</dbReference>
<accession>Q72CU9</accession>
<sequence length="150" mass="16302">MSAAPKMQGDLSSRRVASSSAMTRLWGCSMSQPWKRRFTSAHAGDGMEWGCACKSALESVWAAEVAGDLSSTTTTSVTPHMARMRRVDSVTSCPAGKRRRPLISRTVSTRTMPGSSLLRLSVRIVTPAVNLAECMAAWQPGWALPLRDKF</sequence>
<proteinExistence type="predicted"/>
<dbReference type="KEGG" id="dvu:DVU_1184"/>
<dbReference type="STRING" id="882.DVU_1184"/>
<name>Q72CU9_NITV2</name>
<dbReference type="HOGENOM" id="CLU_1737629_0_0_7"/>
<evidence type="ECO:0000313" key="1">
    <source>
        <dbReference type="EMBL" id="AAS95662.1"/>
    </source>
</evidence>
<evidence type="ECO:0000313" key="2">
    <source>
        <dbReference type="Proteomes" id="UP000002194"/>
    </source>
</evidence>
<dbReference type="PaxDb" id="882-DVU_1184"/>
<dbReference type="EMBL" id="AE017285">
    <property type="protein sequence ID" value="AAS95662.1"/>
    <property type="molecule type" value="Genomic_DNA"/>
</dbReference>
<gene>
    <name evidence="1" type="ordered locus">DVU_1184</name>
</gene>
<keyword evidence="2" id="KW-1185">Reference proteome</keyword>
<dbReference type="AlphaFoldDB" id="Q72CU9"/>
<dbReference type="EnsemblBacteria" id="AAS95662">
    <property type="protein sequence ID" value="AAS95662"/>
    <property type="gene ID" value="DVU_1184"/>
</dbReference>
<reference evidence="1 2" key="1">
    <citation type="journal article" date="2004" name="Nat. Biotechnol.">
        <title>The genome sequence of the anaerobic, sulfate-reducing bacterium Desulfovibrio vulgaris Hildenborough.</title>
        <authorList>
            <person name="Heidelberg J.F."/>
            <person name="Seshadri R."/>
            <person name="Haveman S.A."/>
            <person name="Hemme C.L."/>
            <person name="Paulsen I.T."/>
            <person name="Kolonay J.F."/>
            <person name="Eisen J.A."/>
            <person name="Ward N."/>
            <person name="Methe B."/>
            <person name="Brinkac L.M."/>
            <person name="Daugherty S.C."/>
            <person name="Deboy R.T."/>
            <person name="Dodson R.J."/>
            <person name="Durkin A.S."/>
            <person name="Madupu R."/>
            <person name="Nelson W.C."/>
            <person name="Sullivan S.A."/>
            <person name="Fouts D."/>
            <person name="Haft D.H."/>
            <person name="Selengut J."/>
            <person name="Peterson J.D."/>
            <person name="Davidsen T.M."/>
            <person name="Zafar N."/>
            <person name="Zhou L."/>
            <person name="Radune D."/>
            <person name="Dimitrov G."/>
            <person name="Hance M."/>
            <person name="Tran K."/>
            <person name="Khouri H."/>
            <person name="Gill J."/>
            <person name="Utterback T.R."/>
            <person name="Feldblyum T.V."/>
            <person name="Wall J.D."/>
            <person name="Voordouw G."/>
            <person name="Fraser C.M."/>
        </authorList>
    </citation>
    <scope>NUCLEOTIDE SEQUENCE [LARGE SCALE GENOMIC DNA]</scope>
    <source>
        <strain evidence="2">ATCC 29579 / DSM 644 / NCIMB 8303 / VKM B-1760 / Hildenborough</strain>
    </source>
</reference>